<organism evidence="1 2">
    <name type="scientific">Acrobeloides nanus</name>
    <dbReference type="NCBI Taxonomy" id="290746"/>
    <lineage>
        <taxon>Eukaryota</taxon>
        <taxon>Metazoa</taxon>
        <taxon>Ecdysozoa</taxon>
        <taxon>Nematoda</taxon>
        <taxon>Chromadorea</taxon>
        <taxon>Rhabditida</taxon>
        <taxon>Tylenchina</taxon>
        <taxon>Cephalobomorpha</taxon>
        <taxon>Cephaloboidea</taxon>
        <taxon>Cephalobidae</taxon>
        <taxon>Acrobeloides</taxon>
    </lineage>
</organism>
<protein>
    <submittedName>
        <fullName evidence="2">Uncharacterized protein</fullName>
    </submittedName>
</protein>
<reference evidence="2" key="1">
    <citation type="submission" date="2022-11" db="UniProtKB">
        <authorList>
            <consortium name="WormBaseParasite"/>
        </authorList>
    </citation>
    <scope>IDENTIFICATION</scope>
</reference>
<evidence type="ECO:0000313" key="2">
    <source>
        <dbReference type="WBParaSite" id="ACRNAN_scaffold7820.g32273.t1"/>
    </source>
</evidence>
<proteinExistence type="predicted"/>
<accession>A0A914EF54</accession>
<dbReference type="WBParaSite" id="ACRNAN_scaffold7820.g32273.t1">
    <property type="protein sequence ID" value="ACRNAN_scaffold7820.g32273.t1"/>
    <property type="gene ID" value="ACRNAN_scaffold7820.g32273"/>
</dbReference>
<keyword evidence="1" id="KW-1185">Reference proteome</keyword>
<dbReference type="AlphaFoldDB" id="A0A914EF54"/>
<evidence type="ECO:0000313" key="1">
    <source>
        <dbReference type="Proteomes" id="UP000887540"/>
    </source>
</evidence>
<name>A0A914EF54_9BILA</name>
<sequence>FKKAYEYAFINQAFITSMGVLMLSTGEGMSEKENSIQEARNEKYFLRVKFALEDAVKMLEKNQPDWLVEGA</sequence>
<dbReference type="Proteomes" id="UP000887540">
    <property type="component" value="Unplaced"/>
</dbReference>